<dbReference type="AlphaFoldDB" id="A0ABD2PNH6"/>
<proteinExistence type="predicted"/>
<dbReference type="EMBL" id="JBJKFK010007794">
    <property type="protein sequence ID" value="KAL3307281.1"/>
    <property type="molecule type" value="Genomic_DNA"/>
</dbReference>
<protein>
    <submittedName>
        <fullName evidence="2">Uncharacterized protein</fullName>
    </submittedName>
</protein>
<evidence type="ECO:0000313" key="2">
    <source>
        <dbReference type="EMBL" id="KAL3307281.1"/>
    </source>
</evidence>
<comment type="caution">
    <text evidence="2">The sequence shown here is derived from an EMBL/GenBank/DDBJ whole genome shotgun (WGS) entry which is preliminary data.</text>
</comment>
<feature type="region of interest" description="Disordered" evidence="1">
    <location>
        <begin position="73"/>
        <end position="92"/>
    </location>
</feature>
<keyword evidence="3" id="KW-1185">Reference proteome</keyword>
<reference evidence="2 3" key="1">
    <citation type="submission" date="2024-11" db="EMBL/GenBank/DDBJ databases">
        <title>Adaptive evolution of stress response genes in parasites aligns with host niche diversity.</title>
        <authorList>
            <person name="Hahn C."/>
            <person name="Resl P."/>
        </authorList>
    </citation>
    <scope>NUCLEOTIDE SEQUENCE [LARGE SCALE GENOMIC DNA]</scope>
    <source>
        <strain evidence="2">EGGRZ-B1_66</strain>
        <tissue evidence="2">Body</tissue>
    </source>
</reference>
<organism evidence="2 3">
    <name type="scientific">Cichlidogyrus casuarinus</name>
    <dbReference type="NCBI Taxonomy" id="1844966"/>
    <lineage>
        <taxon>Eukaryota</taxon>
        <taxon>Metazoa</taxon>
        <taxon>Spiralia</taxon>
        <taxon>Lophotrochozoa</taxon>
        <taxon>Platyhelminthes</taxon>
        <taxon>Monogenea</taxon>
        <taxon>Monopisthocotylea</taxon>
        <taxon>Dactylogyridea</taxon>
        <taxon>Ancyrocephalidae</taxon>
        <taxon>Cichlidogyrus</taxon>
    </lineage>
</organism>
<accession>A0ABD2PNH6</accession>
<evidence type="ECO:0000313" key="3">
    <source>
        <dbReference type="Proteomes" id="UP001626550"/>
    </source>
</evidence>
<name>A0ABD2PNH6_9PLAT</name>
<sequence length="102" mass="11273">MFAGIEINDGFIAGLLDKSSSRESPLLFLILNKATFRGLCLLHSLVRLVLDRDYNPLDLRFIDPNIRRREPSVLALDPPAGNDPSTSGSRSYGIACLPKFGR</sequence>
<dbReference type="Proteomes" id="UP001626550">
    <property type="component" value="Unassembled WGS sequence"/>
</dbReference>
<evidence type="ECO:0000256" key="1">
    <source>
        <dbReference type="SAM" id="MobiDB-lite"/>
    </source>
</evidence>
<gene>
    <name evidence="2" type="ORF">Ciccas_014209</name>
</gene>